<dbReference type="RefSeq" id="WP_182295993.1">
    <property type="nucleotide sequence ID" value="NZ_CP059851.1"/>
</dbReference>
<reference evidence="1 2" key="1">
    <citation type="submission" date="2020-07" db="EMBL/GenBank/DDBJ databases">
        <title>Complete genome sequence for Sandaracinobacter sp. M6.</title>
        <authorList>
            <person name="Tang Y."/>
            <person name="Liu Q."/>
            <person name="Guo Z."/>
            <person name="Lei P."/>
            <person name="Huang B."/>
        </authorList>
    </citation>
    <scope>NUCLEOTIDE SEQUENCE [LARGE SCALE GENOMIC DNA]</scope>
    <source>
        <strain evidence="1 2">M6</strain>
    </source>
</reference>
<proteinExistence type="predicted"/>
<evidence type="ECO:0008006" key="3">
    <source>
        <dbReference type="Google" id="ProtNLM"/>
    </source>
</evidence>
<dbReference type="EMBL" id="CP059851">
    <property type="protein sequence ID" value="QMW22776.1"/>
    <property type="molecule type" value="Genomic_DNA"/>
</dbReference>
<evidence type="ECO:0000313" key="1">
    <source>
        <dbReference type="EMBL" id="QMW22776.1"/>
    </source>
</evidence>
<accession>A0A7G5IHD4</accession>
<dbReference type="Proteomes" id="UP000515292">
    <property type="component" value="Chromosome"/>
</dbReference>
<organism evidence="1 2">
    <name type="scientific">Sandaracinobacteroides saxicola</name>
    <dbReference type="NCBI Taxonomy" id="2759707"/>
    <lineage>
        <taxon>Bacteria</taxon>
        <taxon>Pseudomonadati</taxon>
        <taxon>Pseudomonadota</taxon>
        <taxon>Alphaproteobacteria</taxon>
        <taxon>Sphingomonadales</taxon>
        <taxon>Sphingosinicellaceae</taxon>
        <taxon>Sandaracinobacteroides</taxon>
    </lineage>
</organism>
<dbReference type="AlphaFoldDB" id="A0A7G5IHD4"/>
<sequence>MNDTYLATTSADGDDMAICIPDAFAFGIGVKVMIEKIGDRVYLSRAAEQDEPEIAPQSSAS</sequence>
<gene>
    <name evidence="1" type="ORF">H3309_15985</name>
</gene>
<evidence type="ECO:0000313" key="2">
    <source>
        <dbReference type="Proteomes" id="UP000515292"/>
    </source>
</evidence>
<dbReference type="KEGG" id="sand:H3309_15985"/>
<protein>
    <recommendedName>
        <fullName evidence="3">AbrB/MazE/SpoVT family DNA-binding domain-containing protein</fullName>
    </recommendedName>
</protein>
<name>A0A7G5IHD4_9SPHN</name>
<keyword evidence="2" id="KW-1185">Reference proteome</keyword>